<dbReference type="VEuPathDB" id="FungiDB:P168DRAFT_329071"/>
<evidence type="ECO:0000256" key="3">
    <source>
        <dbReference type="SAM" id="SignalP"/>
    </source>
</evidence>
<name>A0A2I1CWV4_ASPC2</name>
<evidence type="ECO:0000313" key="5">
    <source>
        <dbReference type="Proteomes" id="UP000234254"/>
    </source>
</evidence>
<protein>
    <recommendedName>
        <fullName evidence="6">Antifungal protein</fullName>
    </recommendedName>
</protein>
<organism evidence="4 5">
    <name type="scientific">Aspergillus campestris (strain IBT 28561)</name>
    <dbReference type="NCBI Taxonomy" id="1392248"/>
    <lineage>
        <taxon>Eukaryota</taxon>
        <taxon>Fungi</taxon>
        <taxon>Dikarya</taxon>
        <taxon>Ascomycota</taxon>
        <taxon>Pezizomycotina</taxon>
        <taxon>Eurotiomycetes</taxon>
        <taxon>Eurotiomycetidae</taxon>
        <taxon>Eurotiales</taxon>
        <taxon>Aspergillaceae</taxon>
        <taxon>Aspergillus</taxon>
        <taxon>Aspergillus subgen. Circumdati</taxon>
    </lineage>
</organism>
<dbReference type="InterPro" id="IPR022706">
    <property type="entry name" value="Antifungal_prot"/>
</dbReference>
<dbReference type="SUPFAM" id="SSF57598">
    <property type="entry name" value="Antifungal protein (AGAFP)"/>
    <property type="match status" value="1"/>
</dbReference>
<dbReference type="GeneID" id="36548947"/>
<dbReference type="Gene3D" id="2.40.50.60">
    <property type="entry name" value="Antifungal protein domain"/>
    <property type="match status" value="1"/>
</dbReference>
<evidence type="ECO:0000256" key="1">
    <source>
        <dbReference type="ARBA" id="ARBA00022529"/>
    </source>
</evidence>
<dbReference type="GO" id="GO:0050832">
    <property type="term" value="P:defense response to fungus"/>
    <property type="evidence" value="ECO:0007669"/>
    <property type="project" value="UniProtKB-KW"/>
</dbReference>
<feature type="signal peptide" evidence="3">
    <location>
        <begin position="1"/>
        <end position="21"/>
    </location>
</feature>
<dbReference type="Pfam" id="PF11402">
    <property type="entry name" value="Antifungal_prot"/>
    <property type="match status" value="1"/>
</dbReference>
<evidence type="ECO:0008006" key="6">
    <source>
        <dbReference type="Google" id="ProtNLM"/>
    </source>
</evidence>
<comment type="caution">
    <text evidence="4">The sequence shown here is derived from an EMBL/GenBank/DDBJ whole genome shotgun (WGS) entry which is preliminary data.</text>
</comment>
<feature type="chain" id="PRO_5014193395" description="Antifungal protein" evidence="3">
    <location>
        <begin position="22"/>
        <end position="96"/>
    </location>
</feature>
<dbReference type="RefSeq" id="XP_024690694.1">
    <property type="nucleotide sequence ID" value="XM_024841423.1"/>
</dbReference>
<sequence length="96" mass="10401">MQLISLASMGLVLFAAVGAVASPVDNNALDVNDNLEVHDEAATLITYNGSCSKKNNSCKYKGQKGKTSFCHCKFKKCGKDGNKCHFDSYSRDCKCI</sequence>
<dbReference type="OrthoDB" id="4478077at2759"/>
<keyword evidence="3" id="KW-0732">Signal</keyword>
<evidence type="ECO:0000313" key="4">
    <source>
        <dbReference type="EMBL" id="PKY02100.1"/>
    </source>
</evidence>
<reference evidence="4" key="1">
    <citation type="submission" date="2016-12" db="EMBL/GenBank/DDBJ databases">
        <title>The genomes of Aspergillus section Nigri reveals drivers in fungal speciation.</title>
        <authorList>
            <consortium name="DOE Joint Genome Institute"/>
            <person name="Vesth T.C."/>
            <person name="Nybo J."/>
            <person name="Theobald S."/>
            <person name="Brandl J."/>
            <person name="Frisvad J.C."/>
            <person name="Nielsen K.F."/>
            <person name="Lyhne E.K."/>
            <person name="Kogle M.E."/>
            <person name="Kuo A."/>
            <person name="Riley R."/>
            <person name="Clum A."/>
            <person name="Nolan M."/>
            <person name="Lipzen A."/>
            <person name="Salamov A."/>
            <person name="Henrissat B."/>
            <person name="Wiebenga A."/>
            <person name="De vries R.P."/>
            <person name="Grigoriev I.V."/>
            <person name="Mortensen U.H."/>
            <person name="Andersen M.R."/>
            <person name="Baker S.E."/>
        </authorList>
    </citation>
    <scope>NUCLEOTIDE SEQUENCE</scope>
    <source>
        <strain evidence="4">IBT 28561</strain>
    </source>
</reference>
<dbReference type="AlphaFoldDB" id="A0A2I1CWV4"/>
<dbReference type="GO" id="GO:0031640">
    <property type="term" value="P:killing of cells of another organism"/>
    <property type="evidence" value="ECO:0007669"/>
    <property type="project" value="UniProtKB-KW"/>
</dbReference>
<keyword evidence="2" id="KW-0295">Fungicide</keyword>
<keyword evidence="1" id="KW-0929">Antimicrobial</keyword>
<proteinExistence type="predicted"/>
<accession>A0A2I1CWV4</accession>
<dbReference type="Proteomes" id="UP000234254">
    <property type="component" value="Unassembled WGS sequence"/>
</dbReference>
<evidence type="ECO:0000256" key="2">
    <source>
        <dbReference type="ARBA" id="ARBA00022577"/>
    </source>
</evidence>
<gene>
    <name evidence="4" type="ORF">P168DRAFT_329071</name>
</gene>
<keyword evidence="5" id="KW-1185">Reference proteome</keyword>
<dbReference type="EMBL" id="MSFM01000010">
    <property type="protein sequence ID" value="PKY02100.1"/>
    <property type="molecule type" value="Genomic_DNA"/>
</dbReference>
<dbReference type="InterPro" id="IPR023112">
    <property type="entry name" value="Antifungal-protein_dom_sf"/>
</dbReference>